<keyword evidence="1" id="KW-0732">Signal</keyword>
<evidence type="ECO:0000313" key="3">
    <source>
        <dbReference type="Proteomes" id="UP000612899"/>
    </source>
</evidence>
<accession>A0A8J3QFR3</accession>
<evidence type="ECO:0008006" key="4">
    <source>
        <dbReference type="Google" id="ProtNLM"/>
    </source>
</evidence>
<evidence type="ECO:0000256" key="1">
    <source>
        <dbReference type="SAM" id="SignalP"/>
    </source>
</evidence>
<dbReference type="AlphaFoldDB" id="A0A8J3QFR3"/>
<gene>
    <name evidence="2" type="ORF">Rhe02_81170</name>
</gene>
<protein>
    <recommendedName>
        <fullName evidence="4">PKD domain-containing protein</fullName>
    </recommendedName>
</protein>
<proteinExistence type="predicted"/>
<sequence>MALGAVGVLALAVAPVAHADDWGQVNCSKDQADSRCTVVVVYIGVGNGNTSGGGRLECTIGGVVVECSNGFGWLGSDGCYYGKDPQGFLPPNEWIKTCIDPATDVVTRWGVVYLPRPPVALDSVTQRAVAAMTIPKPVIAASPSLSAPQMVHVPVWWWAEPGFWQSQTATATAGSLSITAQATPRSITWHAGDGTTTVCIGPGTPWTAGTEPNTPSPDCGHTYTATSKLSPGGTFTLQAVATWDITWTGGGMSGVLPPITTTTTIDITVTELRAVITG</sequence>
<dbReference type="EMBL" id="BONY01000083">
    <property type="protein sequence ID" value="GIH10050.1"/>
    <property type="molecule type" value="Genomic_DNA"/>
</dbReference>
<keyword evidence="3" id="KW-1185">Reference proteome</keyword>
<comment type="caution">
    <text evidence="2">The sequence shown here is derived from an EMBL/GenBank/DDBJ whole genome shotgun (WGS) entry which is preliminary data.</text>
</comment>
<organism evidence="2 3">
    <name type="scientific">Rhizocola hellebori</name>
    <dbReference type="NCBI Taxonomy" id="1392758"/>
    <lineage>
        <taxon>Bacteria</taxon>
        <taxon>Bacillati</taxon>
        <taxon>Actinomycetota</taxon>
        <taxon>Actinomycetes</taxon>
        <taxon>Micromonosporales</taxon>
        <taxon>Micromonosporaceae</taxon>
        <taxon>Rhizocola</taxon>
    </lineage>
</organism>
<name>A0A8J3QFR3_9ACTN</name>
<evidence type="ECO:0000313" key="2">
    <source>
        <dbReference type="EMBL" id="GIH10050.1"/>
    </source>
</evidence>
<feature type="signal peptide" evidence="1">
    <location>
        <begin position="1"/>
        <end position="19"/>
    </location>
</feature>
<feature type="chain" id="PRO_5035281361" description="PKD domain-containing protein" evidence="1">
    <location>
        <begin position="20"/>
        <end position="278"/>
    </location>
</feature>
<dbReference type="Proteomes" id="UP000612899">
    <property type="component" value="Unassembled WGS sequence"/>
</dbReference>
<reference evidence="2" key="1">
    <citation type="submission" date="2021-01" db="EMBL/GenBank/DDBJ databases">
        <title>Whole genome shotgun sequence of Rhizocola hellebori NBRC 109834.</title>
        <authorList>
            <person name="Komaki H."/>
            <person name="Tamura T."/>
        </authorList>
    </citation>
    <scope>NUCLEOTIDE SEQUENCE</scope>
    <source>
        <strain evidence="2">NBRC 109834</strain>
    </source>
</reference>